<dbReference type="PANTHER" id="PTHR45588">
    <property type="entry name" value="TPR DOMAIN-CONTAINING PROTEIN"/>
    <property type="match status" value="1"/>
</dbReference>
<evidence type="ECO:0000313" key="3">
    <source>
        <dbReference type="Proteomes" id="UP001165122"/>
    </source>
</evidence>
<proteinExistence type="predicted"/>
<dbReference type="SUPFAM" id="SSF48452">
    <property type="entry name" value="TPR-like"/>
    <property type="match status" value="1"/>
</dbReference>
<gene>
    <name evidence="2" type="ORF">TrLO_g6371</name>
</gene>
<evidence type="ECO:0000313" key="2">
    <source>
        <dbReference type="EMBL" id="GMH62629.1"/>
    </source>
</evidence>
<keyword evidence="1" id="KW-0802">TPR repeat</keyword>
<reference evidence="3" key="1">
    <citation type="journal article" date="2023" name="Commun. Biol.">
        <title>Genome analysis of Parmales, the sister group of diatoms, reveals the evolutionary specialization of diatoms from phago-mixotrophs to photoautotrophs.</title>
        <authorList>
            <person name="Ban H."/>
            <person name="Sato S."/>
            <person name="Yoshikawa S."/>
            <person name="Yamada K."/>
            <person name="Nakamura Y."/>
            <person name="Ichinomiya M."/>
            <person name="Sato N."/>
            <person name="Blanc-Mathieu R."/>
            <person name="Endo H."/>
            <person name="Kuwata A."/>
            <person name="Ogata H."/>
        </authorList>
    </citation>
    <scope>NUCLEOTIDE SEQUENCE [LARGE SCALE GENOMIC DNA]</scope>
    <source>
        <strain evidence="3">NIES 3700</strain>
    </source>
</reference>
<dbReference type="PANTHER" id="PTHR45588:SF1">
    <property type="entry name" value="WW DOMAIN-CONTAINING PROTEIN"/>
    <property type="match status" value="1"/>
</dbReference>
<comment type="caution">
    <text evidence="2">The sequence shown here is derived from an EMBL/GenBank/DDBJ whole genome shotgun (WGS) entry which is preliminary data.</text>
</comment>
<keyword evidence="3" id="KW-1185">Reference proteome</keyword>
<dbReference type="PROSITE" id="PS50005">
    <property type="entry name" value="TPR"/>
    <property type="match status" value="1"/>
</dbReference>
<dbReference type="OrthoDB" id="414774at2759"/>
<accession>A0A9W7DZR7</accession>
<dbReference type="Gene3D" id="1.25.40.10">
    <property type="entry name" value="Tetratricopeptide repeat domain"/>
    <property type="match status" value="1"/>
</dbReference>
<evidence type="ECO:0000256" key="1">
    <source>
        <dbReference type="PROSITE-ProRule" id="PRU00339"/>
    </source>
</evidence>
<organism evidence="2 3">
    <name type="scientific">Triparma laevis f. longispina</name>
    <dbReference type="NCBI Taxonomy" id="1714387"/>
    <lineage>
        <taxon>Eukaryota</taxon>
        <taxon>Sar</taxon>
        <taxon>Stramenopiles</taxon>
        <taxon>Ochrophyta</taxon>
        <taxon>Bolidophyceae</taxon>
        <taxon>Parmales</taxon>
        <taxon>Triparmaceae</taxon>
        <taxon>Triparma</taxon>
    </lineage>
</organism>
<name>A0A9W7DZR7_9STRA</name>
<dbReference type="AlphaFoldDB" id="A0A9W7DZR7"/>
<dbReference type="Proteomes" id="UP001165122">
    <property type="component" value="Unassembled WGS sequence"/>
</dbReference>
<sequence>MNHLTNSTLDCTFSPYLGSYQFFSGISTNDSNANDFFQQGITHAFGFNQVEALKSFACCLDLEPTNAMCNWGMSYGFGPFLNKPKASDDELDQAFYYSTLAESYLDLENYKPDEIALIKTTRLRFPDTTTPQSSSSKSYRDAMIDLITQPKFSNNADLLTMYAESEMDLSMSLGIDYYINSKQTTHGPATSSTSNAINALTKVMSPNLAPNHPMALHLFIHATEPLSPGSDASLGELSASALKNLDLKGSGHLSHMPGHLFLRVGRYNDVIQNNIKASSADDLYDLNGHVRYGPAHNVYFLSVAAQLDGQSQVSITYAQKMREIYESGHFDDGPGSEEGWNAVLLVYLRFGLWEKVLSDVVSLEPPSGLNLNDNCNYAQLLGHFAYSVASFKTGDITSAQGHLETVESIMNCSNFQSKFKPRSTVALYTLTGLINDDIKMWEAAASEQNSWTYNSPPHWPLSTNTCLGTMYIQNEMWDSAIESFKNDLKEYPKNAWGLYGVYEGMKESGEFEDKEVEDVKREAEDAWVRGDEKLETSCRLLS</sequence>
<dbReference type="InterPro" id="IPR011990">
    <property type="entry name" value="TPR-like_helical_dom_sf"/>
</dbReference>
<dbReference type="InterPro" id="IPR019734">
    <property type="entry name" value="TPR_rpt"/>
</dbReference>
<protein>
    <submittedName>
        <fullName evidence="2">Uncharacterized protein</fullName>
    </submittedName>
</protein>
<dbReference type="EMBL" id="BRXW01000520">
    <property type="protein sequence ID" value="GMH62629.1"/>
    <property type="molecule type" value="Genomic_DNA"/>
</dbReference>
<feature type="repeat" description="TPR" evidence="1">
    <location>
        <begin position="461"/>
        <end position="494"/>
    </location>
</feature>